<protein>
    <submittedName>
        <fullName evidence="1">Uncharacterized protein</fullName>
    </submittedName>
</protein>
<sequence length="53" mass="6084">KIVSSCTVKLVTDGMMFLAMILEHLFARQNLPHSLLEIFDFSPGLRNYYKPPT</sequence>
<gene>
    <name evidence="1" type="primary">ORF213964</name>
</gene>
<proteinExistence type="predicted"/>
<evidence type="ECO:0000313" key="1">
    <source>
        <dbReference type="EMBL" id="CEK96910.1"/>
    </source>
</evidence>
<dbReference type="AlphaFoldDB" id="A0A0B7BXK9"/>
<reference evidence="1" key="1">
    <citation type="submission" date="2014-12" db="EMBL/GenBank/DDBJ databases">
        <title>Insight into the proteome of Arion vulgaris.</title>
        <authorList>
            <person name="Aradska J."/>
            <person name="Bulat T."/>
            <person name="Smidak R."/>
            <person name="Sarate P."/>
            <person name="Gangsoo J."/>
            <person name="Sialana F."/>
            <person name="Bilban M."/>
            <person name="Lubec G."/>
        </authorList>
    </citation>
    <scope>NUCLEOTIDE SEQUENCE</scope>
    <source>
        <tissue evidence="1">Skin</tissue>
    </source>
</reference>
<accession>A0A0B7BXK9</accession>
<dbReference type="EMBL" id="HACG01050045">
    <property type="protein sequence ID" value="CEK96910.1"/>
    <property type="molecule type" value="Transcribed_RNA"/>
</dbReference>
<feature type="non-terminal residue" evidence="1">
    <location>
        <position position="1"/>
    </location>
</feature>
<organism evidence="1">
    <name type="scientific">Arion vulgaris</name>
    <dbReference type="NCBI Taxonomy" id="1028688"/>
    <lineage>
        <taxon>Eukaryota</taxon>
        <taxon>Metazoa</taxon>
        <taxon>Spiralia</taxon>
        <taxon>Lophotrochozoa</taxon>
        <taxon>Mollusca</taxon>
        <taxon>Gastropoda</taxon>
        <taxon>Heterobranchia</taxon>
        <taxon>Euthyneura</taxon>
        <taxon>Panpulmonata</taxon>
        <taxon>Eupulmonata</taxon>
        <taxon>Stylommatophora</taxon>
        <taxon>Helicina</taxon>
        <taxon>Arionoidea</taxon>
        <taxon>Arionidae</taxon>
        <taxon>Arion</taxon>
    </lineage>
</organism>
<name>A0A0B7BXK9_9EUPU</name>